<accession>X6M3C8</accession>
<dbReference type="EMBL" id="ASPP01024952">
    <property type="protein sequence ID" value="ETO08473.1"/>
    <property type="molecule type" value="Genomic_DNA"/>
</dbReference>
<gene>
    <name evidence="1" type="ORF">RFI_28912</name>
</gene>
<organism evidence="1 2">
    <name type="scientific">Reticulomyxa filosa</name>
    <dbReference type="NCBI Taxonomy" id="46433"/>
    <lineage>
        <taxon>Eukaryota</taxon>
        <taxon>Sar</taxon>
        <taxon>Rhizaria</taxon>
        <taxon>Retaria</taxon>
        <taxon>Foraminifera</taxon>
        <taxon>Monothalamids</taxon>
        <taxon>Reticulomyxidae</taxon>
        <taxon>Reticulomyxa</taxon>
    </lineage>
</organism>
<evidence type="ECO:0000313" key="1">
    <source>
        <dbReference type="EMBL" id="ETO08473.1"/>
    </source>
</evidence>
<protein>
    <submittedName>
        <fullName evidence="1">Uncharacterized protein</fullName>
    </submittedName>
</protein>
<dbReference type="Proteomes" id="UP000023152">
    <property type="component" value="Unassembled WGS sequence"/>
</dbReference>
<name>X6M3C8_RETFI</name>
<reference evidence="1 2" key="1">
    <citation type="journal article" date="2013" name="Curr. Biol.">
        <title>The Genome of the Foraminiferan Reticulomyxa filosa.</title>
        <authorList>
            <person name="Glockner G."/>
            <person name="Hulsmann N."/>
            <person name="Schleicher M."/>
            <person name="Noegel A.A."/>
            <person name="Eichinger L."/>
            <person name="Gallinger C."/>
            <person name="Pawlowski J."/>
            <person name="Sierra R."/>
            <person name="Euteneuer U."/>
            <person name="Pillet L."/>
            <person name="Moustafa A."/>
            <person name="Platzer M."/>
            <person name="Groth M."/>
            <person name="Szafranski K."/>
            <person name="Schliwa M."/>
        </authorList>
    </citation>
    <scope>NUCLEOTIDE SEQUENCE [LARGE SCALE GENOMIC DNA]</scope>
</reference>
<evidence type="ECO:0000313" key="2">
    <source>
        <dbReference type="Proteomes" id="UP000023152"/>
    </source>
</evidence>
<sequence>MFVSRRTVDDRKNLNGCAKRLEVNIMSTNGKIVAIQEKFLKRQAKFALKLEFDYAIDVLNDILMDELLDSLNWMMILILDQNPKTLEENEAVLENSQVTVQNRTSNHKVKRSQIQKYIDIGQTPDMEMELALKHQQNRSSTNNIY</sequence>
<comment type="caution">
    <text evidence="1">The sequence shown here is derived from an EMBL/GenBank/DDBJ whole genome shotgun (WGS) entry which is preliminary data.</text>
</comment>
<dbReference type="AlphaFoldDB" id="X6M3C8"/>
<proteinExistence type="predicted"/>
<keyword evidence="2" id="KW-1185">Reference proteome</keyword>